<dbReference type="SUPFAM" id="SSF51735">
    <property type="entry name" value="NAD(P)-binding Rossmann-fold domains"/>
    <property type="match status" value="1"/>
</dbReference>
<evidence type="ECO:0008006" key="11">
    <source>
        <dbReference type="Google" id="ProtNLM"/>
    </source>
</evidence>
<dbReference type="GO" id="GO:0070403">
    <property type="term" value="F:NAD+ binding"/>
    <property type="evidence" value="ECO:0007669"/>
    <property type="project" value="InterPro"/>
</dbReference>
<dbReference type="KEGG" id="gtt:GUITHDRAFT_161810"/>
<dbReference type="Pfam" id="PF02737">
    <property type="entry name" value="3HCDH_N"/>
    <property type="match status" value="1"/>
</dbReference>
<dbReference type="Proteomes" id="UP000011087">
    <property type="component" value="Unassembled WGS sequence"/>
</dbReference>
<dbReference type="InterPro" id="IPR006176">
    <property type="entry name" value="3-OHacyl-CoA_DH_NAD-bd"/>
</dbReference>
<name>L1JPV4_GUITC</name>
<dbReference type="EnsemblProtists" id="EKX50492">
    <property type="protein sequence ID" value="EKX50492"/>
    <property type="gene ID" value="GUITHDRAFT_161810"/>
</dbReference>
<dbReference type="Gene3D" id="3.40.50.720">
    <property type="entry name" value="NAD(P)-binding Rossmann-like Domain"/>
    <property type="match status" value="1"/>
</dbReference>
<reference evidence="9" key="3">
    <citation type="submission" date="2016-03" db="UniProtKB">
        <authorList>
            <consortium name="EnsemblProtists"/>
        </authorList>
    </citation>
    <scope>IDENTIFICATION</scope>
</reference>
<comment type="pathway">
    <text evidence="1">Lipid metabolism; fatty acid beta-oxidation.</text>
</comment>
<evidence type="ECO:0000313" key="9">
    <source>
        <dbReference type="EnsemblProtists" id="EKX50492"/>
    </source>
</evidence>
<dbReference type="GO" id="GO:0006631">
    <property type="term" value="P:fatty acid metabolic process"/>
    <property type="evidence" value="ECO:0007669"/>
    <property type="project" value="InterPro"/>
</dbReference>
<dbReference type="OMA" id="TAFQACE"/>
<dbReference type="FunFam" id="3.40.50.720:FF:000009">
    <property type="entry name" value="Fatty oxidation complex, alpha subunit"/>
    <property type="match status" value="1"/>
</dbReference>
<dbReference type="OrthoDB" id="2018133at2759"/>
<dbReference type="RefSeq" id="XP_005837472.1">
    <property type="nucleotide sequence ID" value="XM_005837415.1"/>
</dbReference>
<dbReference type="InterPro" id="IPR036291">
    <property type="entry name" value="NAD(P)-bd_dom_sf"/>
</dbReference>
<dbReference type="Gene3D" id="1.10.1040.50">
    <property type="match status" value="2"/>
</dbReference>
<dbReference type="GO" id="GO:0016616">
    <property type="term" value="F:oxidoreductase activity, acting on the CH-OH group of donors, NAD or NADP as acceptor"/>
    <property type="evidence" value="ECO:0007669"/>
    <property type="project" value="InterPro"/>
</dbReference>
<keyword evidence="4" id="KW-0456">Lyase</keyword>
<evidence type="ECO:0000256" key="4">
    <source>
        <dbReference type="ARBA" id="ARBA00023239"/>
    </source>
</evidence>
<evidence type="ECO:0000259" key="7">
    <source>
        <dbReference type="Pfam" id="PF02737"/>
    </source>
</evidence>
<feature type="domain" description="3-hydroxyacyl-CoA dehydrogenase NAD binding" evidence="7">
    <location>
        <begin position="95"/>
        <end position="271"/>
    </location>
</feature>
<reference evidence="8 10" key="1">
    <citation type="journal article" date="2012" name="Nature">
        <title>Algal genomes reveal evolutionary mosaicism and the fate of nucleomorphs.</title>
        <authorList>
            <consortium name="DOE Joint Genome Institute"/>
            <person name="Curtis B.A."/>
            <person name="Tanifuji G."/>
            <person name="Burki F."/>
            <person name="Gruber A."/>
            <person name="Irimia M."/>
            <person name="Maruyama S."/>
            <person name="Arias M.C."/>
            <person name="Ball S.G."/>
            <person name="Gile G.H."/>
            <person name="Hirakawa Y."/>
            <person name="Hopkins J.F."/>
            <person name="Kuo A."/>
            <person name="Rensing S.A."/>
            <person name="Schmutz J."/>
            <person name="Symeonidi A."/>
            <person name="Elias M."/>
            <person name="Eveleigh R.J."/>
            <person name="Herman E.K."/>
            <person name="Klute M.J."/>
            <person name="Nakayama T."/>
            <person name="Obornik M."/>
            <person name="Reyes-Prieto A."/>
            <person name="Armbrust E.V."/>
            <person name="Aves S.J."/>
            <person name="Beiko R.G."/>
            <person name="Coutinho P."/>
            <person name="Dacks J.B."/>
            <person name="Durnford D.G."/>
            <person name="Fast N.M."/>
            <person name="Green B.R."/>
            <person name="Grisdale C.J."/>
            <person name="Hempel F."/>
            <person name="Henrissat B."/>
            <person name="Hoppner M.P."/>
            <person name="Ishida K."/>
            <person name="Kim E."/>
            <person name="Koreny L."/>
            <person name="Kroth P.G."/>
            <person name="Liu Y."/>
            <person name="Malik S.B."/>
            <person name="Maier U.G."/>
            <person name="McRose D."/>
            <person name="Mock T."/>
            <person name="Neilson J.A."/>
            <person name="Onodera N.T."/>
            <person name="Poole A.M."/>
            <person name="Pritham E.J."/>
            <person name="Richards T.A."/>
            <person name="Rocap G."/>
            <person name="Roy S.W."/>
            <person name="Sarai C."/>
            <person name="Schaack S."/>
            <person name="Shirato S."/>
            <person name="Slamovits C.H."/>
            <person name="Spencer D.F."/>
            <person name="Suzuki S."/>
            <person name="Worden A.Z."/>
            <person name="Zauner S."/>
            <person name="Barry K."/>
            <person name="Bell C."/>
            <person name="Bharti A.K."/>
            <person name="Crow J.A."/>
            <person name="Grimwood J."/>
            <person name="Kramer R."/>
            <person name="Lindquist E."/>
            <person name="Lucas S."/>
            <person name="Salamov A."/>
            <person name="McFadden G.I."/>
            <person name="Lane C.E."/>
            <person name="Keeling P.J."/>
            <person name="Gray M.W."/>
            <person name="Grigoriev I.V."/>
            <person name="Archibald J.M."/>
        </authorList>
    </citation>
    <scope>NUCLEOTIDE SEQUENCE</scope>
    <source>
        <strain evidence="8 10">CCMP2712</strain>
    </source>
</reference>
<reference evidence="10" key="2">
    <citation type="submission" date="2012-11" db="EMBL/GenBank/DDBJ databases">
        <authorList>
            <person name="Kuo A."/>
            <person name="Curtis B.A."/>
            <person name="Tanifuji G."/>
            <person name="Burki F."/>
            <person name="Gruber A."/>
            <person name="Irimia M."/>
            <person name="Maruyama S."/>
            <person name="Arias M.C."/>
            <person name="Ball S.G."/>
            <person name="Gile G.H."/>
            <person name="Hirakawa Y."/>
            <person name="Hopkins J.F."/>
            <person name="Rensing S.A."/>
            <person name="Schmutz J."/>
            <person name="Symeonidi A."/>
            <person name="Elias M."/>
            <person name="Eveleigh R.J."/>
            <person name="Herman E.K."/>
            <person name="Klute M.J."/>
            <person name="Nakayama T."/>
            <person name="Obornik M."/>
            <person name="Reyes-Prieto A."/>
            <person name="Armbrust E.V."/>
            <person name="Aves S.J."/>
            <person name="Beiko R.G."/>
            <person name="Coutinho P."/>
            <person name="Dacks J.B."/>
            <person name="Durnford D.G."/>
            <person name="Fast N.M."/>
            <person name="Green B.R."/>
            <person name="Grisdale C."/>
            <person name="Hempe F."/>
            <person name="Henrissat B."/>
            <person name="Hoppner M.P."/>
            <person name="Ishida K.-I."/>
            <person name="Kim E."/>
            <person name="Koreny L."/>
            <person name="Kroth P.G."/>
            <person name="Liu Y."/>
            <person name="Malik S.-B."/>
            <person name="Maier U.G."/>
            <person name="McRose D."/>
            <person name="Mock T."/>
            <person name="Neilson J.A."/>
            <person name="Onodera N.T."/>
            <person name="Poole A.M."/>
            <person name="Pritham E.J."/>
            <person name="Richards T.A."/>
            <person name="Rocap G."/>
            <person name="Roy S.W."/>
            <person name="Sarai C."/>
            <person name="Schaack S."/>
            <person name="Shirato S."/>
            <person name="Slamovits C.H."/>
            <person name="Spencer D.F."/>
            <person name="Suzuki S."/>
            <person name="Worden A.Z."/>
            <person name="Zauner S."/>
            <person name="Barry K."/>
            <person name="Bell C."/>
            <person name="Bharti A.K."/>
            <person name="Crow J.A."/>
            <person name="Grimwood J."/>
            <person name="Kramer R."/>
            <person name="Lindquist E."/>
            <person name="Lucas S."/>
            <person name="Salamov A."/>
            <person name="McFadden G.I."/>
            <person name="Lane C.E."/>
            <person name="Keeling P.J."/>
            <person name="Gray M.W."/>
            <person name="Grigoriev I.V."/>
            <person name="Archibald J.M."/>
        </authorList>
    </citation>
    <scope>NUCLEOTIDE SEQUENCE</scope>
    <source>
        <strain evidence="10">CCMP2712</strain>
    </source>
</reference>
<dbReference type="STRING" id="905079.L1JPV4"/>
<keyword evidence="5" id="KW-0511">Multifunctional enzyme</keyword>
<dbReference type="EMBL" id="JH992978">
    <property type="protein sequence ID" value="EKX50492.1"/>
    <property type="molecule type" value="Genomic_DNA"/>
</dbReference>
<dbReference type="GO" id="GO:0016853">
    <property type="term" value="F:isomerase activity"/>
    <property type="evidence" value="ECO:0007669"/>
    <property type="project" value="UniProtKB-KW"/>
</dbReference>
<dbReference type="InterPro" id="IPR006108">
    <property type="entry name" value="3HC_DH_C"/>
</dbReference>
<accession>L1JPV4</accession>
<keyword evidence="2" id="KW-0560">Oxidoreductase</keyword>
<feature type="domain" description="3-hydroxyacyl-CoA dehydrogenase C-terminal" evidence="6">
    <location>
        <begin position="274"/>
        <end position="322"/>
    </location>
</feature>
<dbReference type="PANTHER" id="PTHR23309:SF51">
    <property type="entry name" value="3-HYDROXYACYL-COA DEHYDROGENASE-RELATED"/>
    <property type="match status" value="1"/>
</dbReference>
<evidence type="ECO:0000313" key="8">
    <source>
        <dbReference type="EMBL" id="EKX50492.1"/>
    </source>
</evidence>
<sequence length="523" mass="58425">MSCHSALRRRLNARMVSFSARYSSLLLPLPPSSPRTTSTRLQKTFPATSWSPPPFLCRALSSRNEVEERIRKYAKEACRVEELQGFEAKDVLSSAVIGAGTMGGGIAMCLAEKNIKVQLIDKDPKMLQGCFERMKKNWENAVSKGKITKEVLEQRLKCIHLHDSVDACRGVDLVIEAIFEDMKAKKEIFKEVDTVAKEDAILASNTSTLNIDHIFSDVSRPHNTVGLHFFSPAQVMPLLEVVRGGSSSKQTLATAMKLGQTLGKSPVLAGNCFGFIGNRMFESYTKEAMFLLEEGALPHEVDEAIQEWGMVMGPFAVSDLAGKCSWPIVAFSHGRMIAGLDIGYLIRKEQGLVDPQTRSKESGRYAGTIADRLVLSGRKGQKTQGGFYDYSKGRNPERDPSVEEIVKSVSRDLGVTRRKIQKEEIVERCILSLVNEGYKILDEGIARAWTDIDVVYAYGYGARNQQPMTYARELGMKKVLELIRKYQRQCPDAPHWKPAQGILDALREEDRLRAQQQNVPYLG</sequence>
<evidence type="ECO:0000256" key="3">
    <source>
        <dbReference type="ARBA" id="ARBA00023235"/>
    </source>
</evidence>
<gene>
    <name evidence="8" type="ORF">GUITHDRAFT_161810</name>
</gene>
<evidence type="ECO:0000313" key="10">
    <source>
        <dbReference type="Proteomes" id="UP000011087"/>
    </source>
</evidence>
<dbReference type="InterPro" id="IPR008927">
    <property type="entry name" value="6-PGluconate_DH-like_C_sf"/>
</dbReference>
<proteinExistence type="predicted"/>
<dbReference type="eggNOG" id="KOG1683">
    <property type="taxonomic scope" value="Eukaryota"/>
</dbReference>
<feature type="domain" description="3-hydroxyacyl-CoA dehydrogenase C-terminal" evidence="6">
    <location>
        <begin position="425"/>
        <end position="516"/>
    </location>
</feature>
<protein>
    <recommendedName>
        <fullName evidence="11">3-hydroxyacyl-CoA dehydrogenase</fullName>
    </recommendedName>
</protein>
<evidence type="ECO:0000256" key="1">
    <source>
        <dbReference type="ARBA" id="ARBA00005005"/>
    </source>
</evidence>
<dbReference type="GeneID" id="17307328"/>
<keyword evidence="10" id="KW-1185">Reference proteome</keyword>
<dbReference type="Pfam" id="PF00725">
    <property type="entry name" value="3HCDH"/>
    <property type="match status" value="2"/>
</dbReference>
<organism evidence="8">
    <name type="scientific">Guillardia theta (strain CCMP2712)</name>
    <name type="common">Cryptophyte</name>
    <dbReference type="NCBI Taxonomy" id="905079"/>
    <lineage>
        <taxon>Eukaryota</taxon>
        <taxon>Cryptophyceae</taxon>
        <taxon>Pyrenomonadales</taxon>
        <taxon>Geminigeraceae</taxon>
        <taxon>Guillardia</taxon>
    </lineage>
</organism>
<dbReference type="PaxDb" id="55529-EKX50492"/>
<evidence type="ECO:0000259" key="6">
    <source>
        <dbReference type="Pfam" id="PF00725"/>
    </source>
</evidence>
<dbReference type="AlphaFoldDB" id="L1JPV4"/>
<dbReference type="GO" id="GO:0016829">
    <property type="term" value="F:lyase activity"/>
    <property type="evidence" value="ECO:0007669"/>
    <property type="project" value="UniProtKB-KW"/>
</dbReference>
<evidence type="ECO:0000256" key="2">
    <source>
        <dbReference type="ARBA" id="ARBA00023002"/>
    </source>
</evidence>
<dbReference type="PANTHER" id="PTHR23309">
    <property type="entry name" value="3-HYDROXYACYL-COA DEHYROGENASE"/>
    <property type="match status" value="1"/>
</dbReference>
<dbReference type="SUPFAM" id="SSF48179">
    <property type="entry name" value="6-phosphogluconate dehydrogenase C-terminal domain-like"/>
    <property type="match status" value="2"/>
</dbReference>
<evidence type="ECO:0000256" key="5">
    <source>
        <dbReference type="ARBA" id="ARBA00023268"/>
    </source>
</evidence>
<dbReference type="HOGENOM" id="CLU_009834_16_1_1"/>
<keyword evidence="3" id="KW-0413">Isomerase</keyword>